<dbReference type="EMBL" id="BTRK01000001">
    <property type="protein sequence ID" value="GMR33797.1"/>
    <property type="molecule type" value="Genomic_DNA"/>
</dbReference>
<dbReference type="Proteomes" id="UP001328107">
    <property type="component" value="Unassembled WGS sequence"/>
</dbReference>
<protein>
    <submittedName>
        <fullName evidence="1">Uncharacterized protein</fullName>
    </submittedName>
</protein>
<keyword evidence="2" id="KW-1185">Reference proteome</keyword>
<comment type="caution">
    <text evidence="1">The sequence shown here is derived from an EMBL/GenBank/DDBJ whole genome shotgun (WGS) entry which is preliminary data.</text>
</comment>
<organism evidence="1 2">
    <name type="scientific">Pristionchus mayeri</name>
    <dbReference type="NCBI Taxonomy" id="1317129"/>
    <lineage>
        <taxon>Eukaryota</taxon>
        <taxon>Metazoa</taxon>
        <taxon>Ecdysozoa</taxon>
        <taxon>Nematoda</taxon>
        <taxon>Chromadorea</taxon>
        <taxon>Rhabditida</taxon>
        <taxon>Rhabditina</taxon>
        <taxon>Diplogasteromorpha</taxon>
        <taxon>Diplogasteroidea</taxon>
        <taxon>Neodiplogasteridae</taxon>
        <taxon>Pristionchus</taxon>
    </lineage>
</organism>
<evidence type="ECO:0000313" key="2">
    <source>
        <dbReference type="Proteomes" id="UP001328107"/>
    </source>
</evidence>
<feature type="non-terminal residue" evidence="1">
    <location>
        <position position="1"/>
    </location>
</feature>
<accession>A0AAN5C8G9</accession>
<sequence>NGSYSEQWATNYFEIQWHPQSLPSSEISKNQDNVYVDIQMSHWNDEYKCLDGYLLVKSSDNQYWCYRMIWPIPPAKGFTFSEAEARCDSSGDYLPILTSDEVS</sequence>
<dbReference type="AlphaFoldDB" id="A0AAN5C8G9"/>
<gene>
    <name evidence="1" type="ORF">PMAYCL1PPCAC_03992</name>
</gene>
<proteinExistence type="predicted"/>
<feature type="non-terminal residue" evidence="1">
    <location>
        <position position="103"/>
    </location>
</feature>
<evidence type="ECO:0000313" key="1">
    <source>
        <dbReference type="EMBL" id="GMR33797.1"/>
    </source>
</evidence>
<name>A0AAN5C8G9_9BILA</name>
<reference evidence="2" key="1">
    <citation type="submission" date="2022-10" db="EMBL/GenBank/DDBJ databases">
        <title>Genome assembly of Pristionchus species.</title>
        <authorList>
            <person name="Yoshida K."/>
            <person name="Sommer R.J."/>
        </authorList>
    </citation>
    <scope>NUCLEOTIDE SEQUENCE [LARGE SCALE GENOMIC DNA]</scope>
    <source>
        <strain evidence="2">RS5460</strain>
    </source>
</reference>